<name>A0ABX2W519_9ENTR</name>
<sequence>MHYVKSFLLFIITLSIDCHADSIVAKKTISNGDCEKYSSYKRSIESLNGVDSFNKLTDYISENEVQCDDAQSDINEILKKIYAYFQGGVRVEASAVFFCDNIIDEKVCESEHSDGTEHGHLRSESNNFRYLNVAKNSILIPAVVNKYSIYKVFYSWQNPLLIIDYVYPIETLRFKPIKENEYYKLSDNDFGNIINTVVSPSDINSGYSSNKWLIVLYKKNESDYIKAVWYYQPN</sequence>
<feature type="chain" id="PRO_5046600793" evidence="1">
    <location>
        <begin position="21"/>
        <end position="234"/>
    </location>
</feature>
<dbReference type="EMBL" id="LXEQ01000051">
    <property type="protein sequence ID" value="OAT25844.1"/>
    <property type="molecule type" value="Genomic_DNA"/>
</dbReference>
<dbReference type="Proteomes" id="UP000078407">
    <property type="component" value="Unassembled WGS sequence"/>
</dbReference>
<evidence type="ECO:0000256" key="1">
    <source>
        <dbReference type="SAM" id="SignalP"/>
    </source>
</evidence>
<proteinExistence type="predicted"/>
<evidence type="ECO:0000313" key="2">
    <source>
        <dbReference type="EMBL" id="OAT25844.1"/>
    </source>
</evidence>
<protein>
    <submittedName>
        <fullName evidence="2">Uncharacterized protein</fullName>
    </submittedName>
</protein>
<evidence type="ECO:0000313" key="3">
    <source>
        <dbReference type="Proteomes" id="UP000078407"/>
    </source>
</evidence>
<gene>
    <name evidence="2" type="ORF">M976_03487</name>
</gene>
<keyword evidence="3" id="KW-1185">Reference proteome</keyword>
<keyword evidence="1" id="KW-0732">Signal</keyword>
<feature type="signal peptide" evidence="1">
    <location>
        <begin position="1"/>
        <end position="20"/>
    </location>
</feature>
<accession>A0ABX2W519</accession>
<comment type="caution">
    <text evidence="2">The sequence shown here is derived from an EMBL/GenBank/DDBJ whole genome shotgun (WGS) entry which is preliminary data.</text>
</comment>
<dbReference type="RefSeq" id="WP_064547188.1">
    <property type="nucleotide sequence ID" value="NZ_LXEQ01000051.1"/>
</dbReference>
<reference evidence="2 3" key="1">
    <citation type="submission" date="2016-04" db="EMBL/GenBank/DDBJ databases">
        <title>ATOL: Assembling a taxonomically balanced genome-scale reconstruction of the evolutionary history of the Enterobacteriaceae.</title>
        <authorList>
            <person name="Plunkett G.III."/>
            <person name="Neeno-Eckwall E.C."/>
            <person name="Glasner J.D."/>
            <person name="Perna N.T."/>
        </authorList>
    </citation>
    <scope>NUCLEOTIDE SEQUENCE [LARGE SCALE GENOMIC DNA]</scope>
    <source>
        <strain evidence="2 3">ATCC 51602</strain>
    </source>
</reference>
<organism evidence="2 3">
    <name type="scientific">Buttiauxella ferragutiae ATCC 51602</name>
    <dbReference type="NCBI Taxonomy" id="1354252"/>
    <lineage>
        <taxon>Bacteria</taxon>
        <taxon>Pseudomonadati</taxon>
        <taxon>Pseudomonadota</taxon>
        <taxon>Gammaproteobacteria</taxon>
        <taxon>Enterobacterales</taxon>
        <taxon>Enterobacteriaceae</taxon>
        <taxon>Buttiauxella</taxon>
    </lineage>
</organism>